<sequence length="109" mass="11930">MALDFKNILATLKSGVKDLAQSTLKDFIASATADGQAIIDSLQNDLERWTQQLANGEITKKDFEFLVLGQKDLIEMMALKQAGIAEIQAEKFKNGVFDLITNTVTGLVP</sequence>
<organism evidence="1 2">
    <name type="scientific">Mucilaginibacter sabulilitoris</name>
    <dbReference type="NCBI Taxonomy" id="1173583"/>
    <lineage>
        <taxon>Bacteria</taxon>
        <taxon>Pseudomonadati</taxon>
        <taxon>Bacteroidota</taxon>
        <taxon>Sphingobacteriia</taxon>
        <taxon>Sphingobacteriales</taxon>
        <taxon>Sphingobacteriaceae</taxon>
        <taxon>Mucilaginibacter</taxon>
    </lineage>
</organism>
<evidence type="ECO:0008006" key="3">
    <source>
        <dbReference type="Google" id="ProtNLM"/>
    </source>
</evidence>
<gene>
    <name evidence="1" type="ORF">SNE25_22065</name>
</gene>
<dbReference type="RefSeq" id="WP_321561174.1">
    <property type="nucleotide sequence ID" value="NZ_CP139558.1"/>
</dbReference>
<keyword evidence="2" id="KW-1185">Reference proteome</keyword>
<dbReference type="EMBL" id="CP139558">
    <property type="protein sequence ID" value="WPU92008.1"/>
    <property type="molecule type" value="Genomic_DNA"/>
</dbReference>
<reference evidence="1 2" key="1">
    <citation type="submission" date="2023-11" db="EMBL/GenBank/DDBJ databases">
        <title>Analysis of the Genomes of Mucilaginibacter gossypii cycad 4 and M. sabulilitoris SNA2: microbes with the potential for plant growth promotion.</title>
        <authorList>
            <person name="Hirsch A.M."/>
            <person name="Humm E."/>
            <person name="Rubbi M."/>
            <person name="Del Vecchio G."/>
            <person name="Ha S.M."/>
            <person name="Pellegrini M."/>
            <person name="Gunsalus R.P."/>
        </authorList>
    </citation>
    <scope>NUCLEOTIDE SEQUENCE [LARGE SCALE GENOMIC DNA]</scope>
    <source>
        <strain evidence="1 2">SNA2</strain>
    </source>
</reference>
<protein>
    <recommendedName>
        <fullName evidence="3">Phasin family protein</fullName>
    </recommendedName>
</protein>
<evidence type="ECO:0000313" key="1">
    <source>
        <dbReference type="EMBL" id="WPU92008.1"/>
    </source>
</evidence>
<accession>A0ABZ0TG68</accession>
<proteinExistence type="predicted"/>
<evidence type="ECO:0000313" key="2">
    <source>
        <dbReference type="Proteomes" id="UP001324380"/>
    </source>
</evidence>
<name>A0ABZ0TG68_9SPHI</name>
<dbReference type="Proteomes" id="UP001324380">
    <property type="component" value="Chromosome"/>
</dbReference>